<feature type="compositionally biased region" description="Basic and acidic residues" evidence="1">
    <location>
        <begin position="47"/>
        <end position="58"/>
    </location>
</feature>
<dbReference type="AlphaFoldDB" id="A0AAW1YGI8"/>
<feature type="region of interest" description="Disordered" evidence="1">
    <location>
        <begin position="47"/>
        <end position="67"/>
    </location>
</feature>
<evidence type="ECO:0000313" key="3">
    <source>
        <dbReference type="EMBL" id="KAK9947857.1"/>
    </source>
</evidence>
<accession>A0AAW1YGI8</accession>
<dbReference type="GO" id="GO:0005681">
    <property type="term" value="C:spliceosomal complex"/>
    <property type="evidence" value="ECO:0007669"/>
    <property type="project" value="TreeGrafter"/>
</dbReference>
<dbReference type="PANTHER" id="PTHR21737:SF4">
    <property type="entry name" value="SPLICING FACTOR CACTIN"/>
    <property type="match status" value="1"/>
</dbReference>
<protein>
    <recommendedName>
        <fullName evidence="2">Splicing factor cactin central domain-containing protein</fullName>
    </recommendedName>
</protein>
<dbReference type="InterPro" id="IPR018816">
    <property type="entry name" value="Cactin_central"/>
</dbReference>
<name>A0AAW1YGI8_RUBAR</name>
<evidence type="ECO:0000313" key="4">
    <source>
        <dbReference type="Proteomes" id="UP001457282"/>
    </source>
</evidence>
<dbReference type="GO" id="GO:0005737">
    <property type="term" value="C:cytoplasm"/>
    <property type="evidence" value="ECO:0007669"/>
    <property type="project" value="TreeGrafter"/>
</dbReference>
<dbReference type="Proteomes" id="UP001457282">
    <property type="component" value="Unassembled WGS sequence"/>
</dbReference>
<keyword evidence="4" id="KW-1185">Reference proteome</keyword>
<comment type="caution">
    <text evidence="3">The sequence shown here is derived from an EMBL/GenBank/DDBJ whole genome shotgun (WGS) entry which is preliminary data.</text>
</comment>
<feature type="domain" description="Splicing factor cactin central" evidence="2">
    <location>
        <begin position="1"/>
        <end position="128"/>
    </location>
</feature>
<dbReference type="Pfam" id="PF10312">
    <property type="entry name" value="Cactin_mid"/>
    <property type="match status" value="1"/>
</dbReference>
<dbReference type="EMBL" id="JBEDUW010000001">
    <property type="protein sequence ID" value="KAK9947857.1"/>
    <property type="molecule type" value="Genomic_DNA"/>
</dbReference>
<sequence length="222" mass="25853">MEELRDDIKMHLDHCDSTAPADADLHRFWEAVLVVCESEIVEARRKDAADRARVRGEEPPAEQRGLHSSVEADVKAVLDEHCTYNQLEALQLSIESLMRTGQARVVEFYEAVLTRLPVLKAKACLKELYTKMPPKYVVDDEENLGIAHGSRAEPMEEEEREEEDDHFRHKYLMEMKMRKSLRPKRTGPCSKGSAWLCYKINKKEFKHLLQQRSHLHKKMTLR</sequence>
<gene>
    <name evidence="3" type="ORF">M0R45_003457</name>
</gene>
<dbReference type="PANTHER" id="PTHR21737">
    <property type="entry name" value="POLYGLUTAMINE BINDING PROTEIN 1/MARVEL MEMBRANE-ASSOCIATING DOMAIN CONTAINING 3"/>
    <property type="match status" value="1"/>
</dbReference>
<reference evidence="3 4" key="1">
    <citation type="journal article" date="2023" name="G3 (Bethesda)">
        <title>A chromosome-length genome assembly and annotation of blackberry (Rubus argutus, cv. 'Hillquist').</title>
        <authorList>
            <person name="Bruna T."/>
            <person name="Aryal R."/>
            <person name="Dudchenko O."/>
            <person name="Sargent D.J."/>
            <person name="Mead D."/>
            <person name="Buti M."/>
            <person name="Cavallini A."/>
            <person name="Hytonen T."/>
            <person name="Andres J."/>
            <person name="Pham M."/>
            <person name="Weisz D."/>
            <person name="Mascagni F."/>
            <person name="Usai G."/>
            <person name="Natali L."/>
            <person name="Bassil N."/>
            <person name="Fernandez G.E."/>
            <person name="Lomsadze A."/>
            <person name="Armour M."/>
            <person name="Olukolu B."/>
            <person name="Poorten T."/>
            <person name="Britton C."/>
            <person name="Davik J."/>
            <person name="Ashrafi H."/>
            <person name="Aiden E.L."/>
            <person name="Borodovsky M."/>
            <person name="Worthington M."/>
        </authorList>
    </citation>
    <scope>NUCLEOTIDE SEQUENCE [LARGE SCALE GENOMIC DNA]</scope>
    <source>
        <strain evidence="3">PI 553951</strain>
    </source>
</reference>
<evidence type="ECO:0000259" key="2">
    <source>
        <dbReference type="Pfam" id="PF10312"/>
    </source>
</evidence>
<proteinExistence type="predicted"/>
<evidence type="ECO:0000256" key="1">
    <source>
        <dbReference type="SAM" id="MobiDB-lite"/>
    </source>
</evidence>
<dbReference type="GO" id="GO:0045292">
    <property type="term" value="P:mRNA cis splicing, via spliceosome"/>
    <property type="evidence" value="ECO:0007669"/>
    <property type="project" value="TreeGrafter"/>
</dbReference>
<organism evidence="3 4">
    <name type="scientific">Rubus argutus</name>
    <name type="common">Southern blackberry</name>
    <dbReference type="NCBI Taxonomy" id="59490"/>
    <lineage>
        <taxon>Eukaryota</taxon>
        <taxon>Viridiplantae</taxon>
        <taxon>Streptophyta</taxon>
        <taxon>Embryophyta</taxon>
        <taxon>Tracheophyta</taxon>
        <taxon>Spermatophyta</taxon>
        <taxon>Magnoliopsida</taxon>
        <taxon>eudicotyledons</taxon>
        <taxon>Gunneridae</taxon>
        <taxon>Pentapetalae</taxon>
        <taxon>rosids</taxon>
        <taxon>fabids</taxon>
        <taxon>Rosales</taxon>
        <taxon>Rosaceae</taxon>
        <taxon>Rosoideae</taxon>
        <taxon>Rosoideae incertae sedis</taxon>
        <taxon>Rubus</taxon>
    </lineage>
</organism>